<evidence type="ECO:0000313" key="6">
    <source>
        <dbReference type="EMBL" id="TYP54906.1"/>
    </source>
</evidence>
<dbReference type="InterPro" id="IPR007561">
    <property type="entry name" value="Cell_div_SepF/SepF-rel"/>
</dbReference>
<dbReference type="InterPro" id="IPR038594">
    <property type="entry name" value="SepF-like_sf"/>
</dbReference>
<dbReference type="HAMAP" id="MF_01197">
    <property type="entry name" value="SepF"/>
    <property type="match status" value="1"/>
</dbReference>
<dbReference type="Pfam" id="PF04472">
    <property type="entry name" value="SepF"/>
    <property type="match status" value="1"/>
</dbReference>
<organism evidence="6 7">
    <name type="scientific">Thermosediminibacter litoriperuensis</name>
    <dbReference type="NCBI Taxonomy" id="291989"/>
    <lineage>
        <taxon>Bacteria</taxon>
        <taxon>Bacillati</taxon>
        <taxon>Bacillota</taxon>
        <taxon>Clostridia</taxon>
        <taxon>Thermosediminibacterales</taxon>
        <taxon>Thermosediminibacteraceae</taxon>
        <taxon>Thermosediminibacter</taxon>
    </lineage>
</organism>
<reference evidence="6 7" key="1">
    <citation type="submission" date="2019-07" db="EMBL/GenBank/DDBJ databases">
        <title>Genomic Encyclopedia of Type Strains, Phase I: the one thousand microbial genomes (KMG-I) project.</title>
        <authorList>
            <person name="Kyrpides N."/>
        </authorList>
    </citation>
    <scope>NUCLEOTIDE SEQUENCE [LARGE SCALE GENOMIC DNA]</scope>
    <source>
        <strain evidence="6 7">DSM 16647</strain>
    </source>
</reference>
<gene>
    <name evidence="5" type="primary">sepF</name>
    <name evidence="6" type="ORF">LZ11_01228</name>
</gene>
<dbReference type="GO" id="GO:0005737">
    <property type="term" value="C:cytoplasm"/>
    <property type="evidence" value="ECO:0007669"/>
    <property type="project" value="UniProtKB-SubCell"/>
</dbReference>
<evidence type="ECO:0000256" key="4">
    <source>
        <dbReference type="ARBA" id="ARBA00044936"/>
    </source>
</evidence>
<protein>
    <recommendedName>
        <fullName evidence="5">Cell division protein SepF</fullName>
    </recommendedName>
</protein>
<dbReference type="PANTHER" id="PTHR35798:SF1">
    <property type="entry name" value="CELL DIVISION PROTEIN SEPF"/>
    <property type="match status" value="1"/>
</dbReference>
<evidence type="ECO:0000256" key="3">
    <source>
        <dbReference type="ARBA" id="ARBA00023306"/>
    </source>
</evidence>
<comment type="function">
    <text evidence="4 5">Cell division protein that is part of the divisome complex and is recruited early to the Z-ring. Probably stimulates Z-ring formation, perhaps through the cross-linking of FtsZ protofilaments. Its function overlaps with FtsA.</text>
</comment>
<dbReference type="RefSeq" id="WP_148866995.1">
    <property type="nucleotide sequence ID" value="NZ_VNHO01000011.1"/>
</dbReference>
<comment type="subcellular location">
    <subcellularLocation>
        <location evidence="5">Cytoplasm</location>
    </subcellularLocation>
    <text evidence="5">Localizes to the division site, in a FtsZ-dependent manner.</text>
</comment>
<dbReference type="EMBL" id="VNHO01000011">
    <property type="protein sequence ID" value="TYP54906.1"/>
    <property type="molecule type" value="Genomic_DNA"/>
</dbReference>
<name>A0A5S5AV75_9FIRM</name>
<dbReference type="PANTHER" id="PTHR35798">
    <property type="entry name" value="CELL DIVISION PROTEIN SEPF"/>
    <property type="match status" value="1"/>
</dbReference>
<keyword evidence="5" id="KW-0963">Cytoplasm</keyword>
<dbReference type="InterPro" id="IPR023052">
    <property type="entry name" value="Cell_div_SepF"/>
</dbReference>
<dbReference type="AlphaFoldDB" id="A0A5S5AV75"/>
<dbReference type="Gene3D" id="3.30.110.150">
    <property type="entry name" value="SepF-like protein"/>
    <property type="match status" value="1"/>
</dbReference>
<evidence type="ECO:0000256" key="1">
    <source>
        <dbReference type="ARBA" id="ARBA00022618"/>
    </source>
</evidence>
<keyword evidence="7" id="KW-1185">Reference proteome</keyword>
<evidence type="ECO:0000256" key="2">
    <source>
        <dbReference type="ARBA" id="ARBA00023210"/>
    </source>
</evidence>
<keyword evidence="2 5" id="KW-0717">Septation</keyword>
<dbReference type="GO" id="GO:0043093">
    <property type="term" value="P:FtsZ-dependent cytokinesis"/>
    <property type="evidence" value="ECO:0007669"/>
    <property type="project" value="UniProtKB-UniRule"/>
</dbReference>
<sequence length="143" mass="16116">MANNRLFNKILYFLGIEDEDPAVHQPEESLHIPVRPERGRIINIHQAPKNRVVVFKPSCFDEVREISEELKSRRAVIVNLEGLDKEAARRILDFLSGSVFVLDGTVKKVGSGTFVFAPNNVDISGLNMDEGETGREKPLFTVR</sequence>
<dbReference type="Proteomes" id="UP000322294">
    <property type="component" value="Unassembled WGS sequence"/>
</dbReference>
<comment type="caution">
    <text evidence="6">The sequence shown here is derived from an EMBL/GenBank/DDBJ whole genome shotgun (WGS) entry which is preliminary data.</text>
</comment>
<dbReference type="GO" id="GO:0000917">
    <property type="term" value="P:division septum assembly"/>
    <property type="evidence" value="ECO:0007669"/>
    <property type="project" value="UniProtKB-KW"/>
</dbReference>
<comment type="subunit">
    <text evidence="5">Homodimer. Interacts with FtsZ.</text>
</comment>
<accession>A0A5S5AV75</accession>
<comment type="similarity">
    <text evidence="5">Belongs to the SepF family.</text>
</comment>
<keyword evidence="3 5" id="KW-0131">Cell cycle</keyword>
<keyword evidence="1 5" id="KW-0132">Cell division</keyword>
<dbReference type="OrthoDB" id="9815206at2"/>
<proteinExistence type="inferred from homology"/>
<evidence type="ECO:0000256" key="5">
    <source>
        <dbReference type="HAMAP-Rule" id="MF_01197"/>
    </source>
</evidence>
<evidence type="ECO:0000313" key="7">
    <source>
        <dbReference type="Proteomes" id="UP000322294"/>
    </source>
</evidence>